<name>A0A0C2M7F0_THEKT</name>
<dbReference type="EMBL" id="JWZT01004842">
    <property type="protein sequence ID" value="KII62925.1"/>
    <property type="molecule type" value="Genomic_DNA"/>
</dbReference>
<keyword evidence="1" id="KW-0812">Transmembrane</keyword>
<keyword evidence="3" id="KW-1185">Reference proteome</keyword>
<gene>
    <name evidence="2" type="ORF">RF11_08451</name>
</gene>
<evidence type="ECO:0000313" key="3">
    <source>
        <dbReference type="Proteomes" id="UP000031668"/>
    </source>
</evidence>
<evidence type="ECO:0000313" key="2">
    <source>
        <dbReference type="EMBL" id="KII62925.1"/>
    </source>
</evidence>
<proteinExistence type="predicted"/>
<keyword evidence="1" id="KW-1133">Transmembrane helix</keyword>
<protein>
    <submittedName>
        <fullName evidence="2">Uncharacterized protein</fullName>
    </submittedName>
</protein>
<comment type="caution">
    <text evidence="2">The sequence shown here is derived from an EMBL/GenBank/DDBJ whole genome shotgun (WGS) entry which is preliminary data.</text>
</comment>
<dbReference type="Proteomes" id="UP000031668">
    <property type="component" value="Unassembled WGS sequence"/>
</dbReference>
<sequence length="213" mass="24498">MEVHTTVTLRSNNTTEVILLRPEFTATDDSLIFLHDDNTLCCTFQLFYEVSGAEFHITRRHFRNAVKISVRYAVFSELDNVTRSTIQNNTNSSLNFINITIPITRKPLDIVMFFNLSLIGARWINEVQASSENTTGISKNIFNEQCRKNYYMPTRSAISKKPRAVRMKKYIISSVSGISVMIIILPIFILGILHKRRSSLIIRDKIKKVTNCF</sequence>
<organism evidence="2 3">
    <name type="scientific">Thelohanellus kitauei</name>
    <name type="common">Myxosporean</name>
    <dbReference type="NCBI Taxonomy" id="669202"/>
    <lineage>
        <taxon>Eukaryota</taxon>
        <taxon>Metazoa</taxon>
        <taxon>Cnidaria</taxon>
        <taxon>Myxozoa</taxon>
        <taxon>Myxosporea</taxon>
        <taxon>Bivalvulida</taxon>
        <taxon>Platysporina</taxon>
        <taxon>Myxobolidae</taxon>
        <taxon>Thelohanellus</taxon>
    </lineage>
</organism>
<keyword evidence="1" id="KW-0472">Membrane</keyword>
<evidence type="ECO:0000256" key="1">
    <source>
        <dbReference type="SAM" id="Phobius"/>
    </source>
</evidence>
<accession>A0A0C2M7F0</accession>
<dbReference type="AlphaFoldDB" id="A0A0C2M7F0"/>
<feature type="transmembrane region" description="Helical" evidence="1">
    <location>
        <begin position="170"/>
        <end position="193"/>
    </location>
</feature>
<reference evidence="2 3" key="1">
    <citation type="journal article" date="2014" name="Genome Biol. Evol.">
        <title>The genome of the myxosporean Thelohanellus kitauei shows adaptations to nutrient acquisition within its fish host.</title>
        <authorList>
            <person name="Yang Y."/>
            <person name="Xiong J."/>
            <person name="Zhou Z."/>
            <person name="Huo F."/>
            <person name="Miao W."/>
            <person name="Ran C."/>
            <person name="Liu Y."/>
            <person name="Zhang J."/>
            <person name="Feng J."/>
            <person name="Wang M."/>
            <person name="Wang M."/>
            <person name="Wang L."/>
            <person name="Yao B."/>
        </authorList>
    </citation>
    <scope>NUCLEOTIDE SEQUENCE [LARGE SCALE GENOMIC DNA]</scope>
    <source>
        <strain evidence="2">Wuqing</strain>
    </source>
</reference>